<keyword evidence="8" id="KW-1185">Reference proteome</keyword>
<protein>
    <recommendedName>
        <fullName evidence="9">ZZ-type domain-containing protein</fullName>
    </recommendedName>
</protein>
<keyword evidence="2" id="KW-0677">Repeat</keyword>
<dbReference type="InterPro" id="IPR036770">
    <property type="entry name" value="Ankyrin_rpt-contain_sf"/>
</dbReference>
<dbReference type="PROSITE" id="PS50297">
    <property type="entry name" value="ANK_REP_REGION"/>
    <property type="match status" value="2"/>
</dbReference>
<dbReference type="Gene3D" id="3.30.60.90">
    <property type="match status" value="1"/>
</dbReference>
<proteinExistence type="predicted"/>
<reference evidence="7 8" key="1">
    <citation type="submission" date="2023-01" db="EMBL/GenBank/DDBJ databases">
        <title>Analysis of 21 Apiospora genomes using comparative genomics revels a genus with tremendous synthesis potential of carbohydrate active enzymes and secondary metabolites.</title>
        <authorList>
            <person name="Sorensen T."/>
        </authorList>
    </citation>
    <scope>NUCLEOTIDE SEQUENCE [LARGE SCALE GENOMIC DNA]</scope>
    <source>
        <strain evidence="7 8">CBS 20057</strain>
    </source>
</reference>
<keyword evidence="3" id="KW-0863">Zinc-finger</keyword>
<evidence type="ECO:0000256" key="3">
    <source>
        <dbReference type="ARBA" id="ARBA00022771"/>
    </source>
</evidence>
<evidence type="ECO:0000256" key="5">
    <source>
        <dbReference type="ARBA" id="ARBA00023043"/>
    </source>
</evidence>
<dbReference type="Pfam" id="PF00023">
    <property type="entry name" value="Ank"/>
    <property type="match status" value="1"/>
</dbReference>
<evidence type="ECO:0000256" key="4">
    <source>
        <dbReference type="ARBA" id="ARBA00022833"/>
    </source>
</evidence>
<dbReference type="PROSITE" id="PS50088">
    <property type="entry name" value="ANK_REPEAT"/>
    <property type="match status" value="2"/>
</dbReference>
<accession>A0ABR1STY6</accession>
<dbReference type="EMBL" id="JAQQWI010000002">
    <property type="protein sequence ID" value="KAK8037797.1"/>
    <property type="molecule type" value="Genomic_DNA"/>
</dbReference>
<keyword evidence="4" id="KW-0862">Zinc</keyword>
<dbReference type="PANTHER" id="PTHR24198:SF165">
    <property type="entry name" value="ANKYRIN REPEAT-CONTAINING PROTEIN-RELATED"/>
    <property type="match status" value="1"/>
</dbReference>
<keyword evidence="1" id="KW-0479">Metal-binding</keyword>
<dbReference type="InterPro" id="IPR043145">
    <property type="entry name" value="Znf_ZZ_sf"/>
</dbReference>
<evidence type="ECO:0000256" key="1">
    <source>
        <dbReference type="ARBA" id="ARBA00022723"/>
    </source>
</evidence>
<dbReference type="Gene3D" id="1.25.40.20">
    <property type="entry name" value="Ankyrin repeat-containing domain"/>
    <property type="match status" value="3"/>
</dbReference>
<dbReference type="SUPFAM" id="SSF48403">
    <property type="entry name" value="Ankyrin repeat"/>
    <property type="match status" value="1"/>
</dbReference>
<dbReference type="Pfam" id="PF12796">
    <property type="entry name" value="Ank_2"/>
    <property type="match status" value="1"/>
</dbReference>
<feature type="repeat" description="ANK" evidence="6">
    <location>
        <begin position="266"/>
        <end position="298"/>
    </location>
</feature>
<dbReference type="PANTHER" id="PTHR24198">
    <property type="entry name" value="ANKYRIN REPEAT AND PROTEIN KINASE DOMAIN-CONTAINING PROTEIN"/>
    <property type="match status" value="1"/>
</dbReference>
<dbReference type="SUPFAM" id="SSF57850">
    <property type="entry name" value="RING/U-box"/>
    <property type="match status" value="1"/>
</dbReference>
<evidence type="ECO:0008006" key="9">
    <source>
        <dbReference type="Google" id="ProtNLM"/>
    </source>
</evidence>
<keyword evidence="5 6" id="KW-0040">ANK repeat</keyword>
<dbReference type="InterPro" id="IPR002110">
    <property type="entry name" value="Ankyrin_rpt"/>
</dbReference>
<gene>
    <name evidence="7" type="ORF">PG991_001143</name>
</gene>
<feature type="repeat" description="ANK" evidence="6">
    <location>
        <begin position="44"/>
        <end position="69"/>
    </location>
</feature>
<evidence type="ECO:0000313" key="8">
    <source>
        <dbReference type="Proteomes" id="UP001396898"/>
    </source>
</evidence>
<evidence type="ECO:0000256" key="6">
    <source>
        <dbReference type="PROSITE-ProRule" id="PRU00023"/>
    </source>
</evidence>
<sequence length="703" mass="77470">MTSLCYADQEGWWPLYHAVASGNVEYAGHICDLDPDQIDKEDGNGYTPLYLAVLESQVPMIDFLLVRGAAMTGLPLDVATALLARGADPALENTAGMSAWDLAAIYGDQATMRFVLDNDPMLREAEDRLQRLLAIAVGQQNVDVVSLLLSPYGKYSLLSNTKLDRDLGLTAVWGGSREIWQMLVSRDSSLAVETDSTGLNALHYAAMFGRTNFIGHFSETDFDHINQAGSCSNEQYPLIWAAKCGMSGMVQVLCDKGVSVNDVDSYGRTALHYAAGLGCRNAVQSLLRADADVRTRDIAGFTAAEYATSTVSALLGGGADGLQFSSPPCHIEEAREAITSIIRRLCDPEVSEETVATGYDKDSDLGLIRMFLFKVRMFPEAALVSTSLFEEGLRCCDICGADIEGSGFYRCAECADVDLCPSCHSIFTRGRGQGGQLELEALEQAMQPIRRALQDVSQFGINTLLRVLDSAGDVLWGYFAEIEERYRRWSKHRYNLEEQQEQQTPGWILVGIINDLEYLRYYESSSEASKGAAAPAVSGSRERQLTYNFRLLNRDYSPARERPCFACSSHRFLKICSLEELPDEDRAFFDENGALSNAFLEKLGDAIANLELTQVATETEHELGSWPVESTPGTMCRGEDSIDIVEVRKSLLQKMQSLQPDDKSLARGEGMVLETAWSLMQAVVFGDETRFPTLVELMKDSGK</sequence>
<dbReference type="SMART" id="SM00248">
    <property type="entry name" value="ANK"/>
    <property type="match status" value="6"/>
</dbReference>
<name>A0ABR1STY6_9PEZI</name>
<evidence type="ECO:0000256" key="2">
    <source>
        <dbReference type="ARBA" id="ARBA00022737"/>
    </source>
</evidence>
<organism evidence="7 8">
    <name type="scientific">Apiospora marii</name>
    <dbReference type="NCBI Taxonomy" id="335849"/>
    <lineage>
        <taxon>Eukaryota</taxon>
        <taxon>Fungi</taxon>
        <taxon>Dikarya</taxon>
        <taxon>Ascomycota</taxon>
        <taxon>Pezizomycotina</taxon>
        <taxon>Sordariomycetes</taxon>
        <taxon>Xylariomycetidae</taxon>
        <taxon>Amphisphaeriales</taxon>
        <taxon>Apiosporaceae</taxon>
        <taxon>Apiospora</taxon>
    </lineage>
</organism>
<comment type="caution">
    <text evidence="7">The sequence shown here is derived from an EMBL/GenBank/DDBJ whole genome shotgun (WGS) entry which is preliminary data.</text>
</comment>
<evidence type="ECO:0000313" key="7">
    <source>
        <dbReference type="EMBL" id="KAK8037797.1"/>
    </source>
</evidence>
<dbReference type="Proteomes" id="UP001396898">
    <property type="component" value="Unassembled WGS sequence"/>
</dbReference>